<name>A0ABR4L8W1_9EURO</name>
<evidence type="ECO:0000256" key="3">
    <source>
        <dbReference type="PROSITE-ProRule" id="PRU00023"/>
    </source>
</evidence>
<feature type="compositionally biased region" description="Polar residues" evidence="4">
    <location>
        <begin position="228"/>
        <end position="242"/>
    </location>
</feature>
<dbReference type="Pfam" id="PF12796">
    <property type="entry name" value="Ank_2"/>
    <property type="match status" value="1"/>
</dbReference>
<reference evidence="5 6" key="1">
    <citation type="submission" date="2024-07" db="EMBL/GenBank/DDBJ databases">
        <title>Section-level genome sequencing and comparative genomics of Aspergillus sections Usti and Cavernicolus.</title>
        <authorList>
            <consortium name="Lawrence Berkeley National Laboratory"/>
            <person name="Nybo J.L."/>
            <person name="Vesth T.C."/>
            <person name="Theobald S."/>
            <person name="Frisvad J.C."/>
            <person name="Larsen T.O."/>
            <person name="Kjaerboelling I."/>
            <person name="Rothschild-Mancinelli K."/>
            <person name="Lyhne E.K."/>
            <person name="Kogle M.E."/>
            <person name="Barry K."/>
            <person name="Clum A."/>
            <person name="Na H."/>
            <person name="Ledsgaard L."/>
            <person name="Lin J."/>
            <person name="Lipzen A."/>
            <person name="Kuo A."/>
            <person name="Riley R."/>
            <person name="Mondo S."/>
            <person name="Labutti K."/>
            <person name="Haridas S."/>
            <person name="Pangalinan J."/>
            <person name="Salamov A.A."/>
            <person name="Simmons B.A."/>
            <person name="Magnuson J.K."/>
            <person name="Chen J."/>
            <person name="Drula E."/>
            <person name="Henrissat B."/>
            <person name="Wiebenga A."/>
            <person name="Lubbers R.J."/>
            <person name="Gomes A.C."/>
            <person name="Macurrencykelacurrency M.R."/>
            <person name="Stajich J."/>
            <person name="Grigoriev I.V."/>
            <person name="Mortensen U.H."/>
            <person name="De Vries R.P."/>
            <person name="Baker S.E."/>
            <person name="Andersen M.R."/>
        </authorList>
    </citation>
    <scope>NUCLEOTIDE SEQUENCE [LARGE SCALE GENOMIC DNA]</scope>
    <source>
        <strain evidence="5 6">CBS 449.75</strain>
    </source>
</reference>
<dbReference type="Gene3D" id="1.25.40.20">
    <property type="entry name" value="Ankyrin repeat-containing domain"/>
    <property type="match status" value="1"/>
</dbReference>
<keyword evidence="1" id="KW-0677">Repeat</keyword>
<feature type="region of interest" description="Disordered" evidence="4">
    <location>
        <begin position="221"/>
        <end position="242"/>
    </location>
</feature>
<feature type="repeat" description="ANK" evidence="3">
    <location>
        <begin position="164"/>
        <end position="193"/>
    </location>
</feature>
<evidence type="ECO:0000313" key="6">
    <source>
        <dbReference type="Proteomes" id="UP001610432"/>
    </source>
</evidence>
<dbReference type="InterPro" id="IPR002110">
    <property type="entry name" value="Ankyrin_rpt"/>
</dbReference>
<evidence type="ECO:0000256" key="4">
    <source>
        <dbReference type="SAM" id="MobiDB-lite"/>
    </source>
</evidence>
<dbReference type="PROSITE" id="PS50297">
    <property type="entry name" value="ANK_REP_REGION"/>
    <property type="match status" value="1"/>
</dbReference>
<dbReference type="SMART" id="SM00248">
    <property type="entry name" value="ANK"/>
    <property type="match status" value="3"/>
</dbReference>
<gene>
    <name evidence="5" type="ORF">BJX67DRAFT_367652</name>
</gene>
<accession>A0ABR4L8W1</accession>
<keyword evidence="2 3" id="KW-0040">ANK repeat</keyword>
<sequence>MKYLREVRDGLHESSVLNLVPEDEVIDKKMNWEKFRRELGELNITPAVLEEHKAFIQAIMRRAKQMGDLDTEIPSEPDSETRAMSEDLDRRYEQRAVDMEQLRNKSQHVDSKKSTPLVALGLRALRIVSDERLIEAADEGKLDRVVSLLRRRVNVNASDKWRWTALHMAAYGGYNDIAQVLIAAGADLNARTVDGETPLKLAERNRHIDVVCTISDEVERRREDLERQTAQNTTATTGDGEK</sequence>
<organism evidence="5 6">
    <name type="scientific">Aspergillus lucknowensis</name>
    <dbReference type="NCBI Taxonomy" id="176173"/>
    <lineage>
        <taxon>Eukaryota</taxon>
        <taxon>Fungi</taxon>
        <taxon>Dikarya</taxon>
        <taxon>Ascomycota</taxon>
        <taxon>Pezizomycotina</taxon>
        <taxon>Eurotiomycetes</taxon>
        <taxon>Eurotiomycetidae</taxon>
        <taxon>Eurotiales</taxon>
        <taxon>Aspergillaceae</taxon>
        <taxon>Aspergillus</taxon>
        <taxon>Aspergillus subgen. Nidulantes</taxon>
    </lineage>
</organism>
<comment type="caution">
    <text evidence="5">The sequence shown here is derived from an EMBL/GenBank/DDBJ whole genome shotgun (WGS) entry which is preliminary data.</text>
</comment>
<dbReference type="PROSITE" id="PS50088">
    <property type="entry name" value="ANK_REPEAT"/>
    <property type="match status" value="1"/>
</dbReference>
<proteinExistence type="predicted"/>
<dbReference type="GeneID" id="98145615"/>
<protein>
    <submittedName>
        <fullName evidence="5">Ankyrin repeat-containing domain protein</fullName>
    </submittedName>
</protein>
<keyword evidence="6" id="KW-1185">Reference proteome</keyword>
<dbReference type="Proteomes" id="UP001610432">
    <property type="component" value="Unassembled WGS sequence"/>
</dbReference>
<dbReference type="RefSeq" id="XP_070880804.1">
    <property type="nucleotide sequence ID" value="XM_071030543.1"/>
</dbReference>
<evidence type="ECO:0000256" key="1">
    <source>
        <dbReference type="ARBA" id="ARBA00022737"/>
    </source>
</evidence>
<dbReference type="PANTHER" id="PTHR24171">
    <property type="entry name" value="ANKYRIN REPEAT DOMAIN-CONTAINING PROTEIN 39-RELATED"/>
    <property type="match status" value="1"/>
</dbReference>
<evidence type="ECO:0000313" key="5">
    <source>
        <dbReference type="EMBL" id="KAL2860910.1"/>
    </source>
</evidence>
<evidence type="ECO:0000256" key="2">
    <source>
        <dbReference type="ARBA" id="ARBA00023043"/>
    </source>
</evidence>
<dbReference type="InterPro" id="IPR036770">
    <property type="entry name" value="Ankyrin_rpt-contain_sf"/>
</dbReference>
<dbReference type="SUPFAM" id="SSF48403">
    <property type="entry name" value="Ankyrin repeat"/>
    <property type="match status" value="1"/>
</dbReference>
<dbReference type="EMBL" id="JBFXLQ010000080">
    <property type="protein sequence ID" value="KAL2860910.1"/>
    <property type="molecule type" value="Genomic_DNA"/>
</dbReference>